<dbReference type="AlphaFoldDB" id="A0A060H6D1"/>
<dbReference type="InterPro" id="IPR021381">
    <property type="entry name" value="DUF3011"/>
</dbReference>
<evidence type="ECO:0000313" key="1">
    <source>
        <dbReference type="EMBL" id="AIC10860.1"/>
    </source>
</evidence>
<dbReference type="PATRIC" id="fig|155920.8.peg.3209"/>
<reference evidence="1 2" key="1">
    <citation type="submission" date="2013-08" db="EMBL/GenBank/DDBJ databases">
        <authorList>
            <person name="Stouthamer R."/>
            <person name="Nunney L."/>
        </authorList>
    </citation>
    <scope>NUCLEOTIDE SEQUENCE [LARGE SCALE GENOMIC DNA]</scope>
    <source>
        <strain evidence="2">ann-1</strain>
    </source>
</reference>
<organism evidence="1 2">
    <name type="scientific">Xylella fastidiosa subsp. sandyi Ann-1</name>
    <dbReference type="NCBI Taxonomy" id="155920"/>
    <lineage>
        <taxon>Bacteria</taxon>
        <taxon>Pseudomonadati</taxon>
        <taxon>Pseudomonadota</taxon>
        <taxon>Gammaproteobacteria</taxon>
        <taxon>Lysobacterales</taxon>
        <taxon>Lysobacteraceae</taxon>
        <taxon>Xylella</taxon>
    </lineage>
</organism>
<dbReference type="EMBL" id="CP006696">
    <property type="protein sequence ID" value="AIC10860.1"/>
    <property type="molecule type" value="Genomic_DNA"/>
</dbReference>
<dbReference type="HOGENOM" id="CLU_090005_0_0_6"/>
<sequence length="229" mass="25731">MPAIKRGISLLVLGGVPWFGIAADRYEAPPDVVRCESHDQERVHCTMLTTHGVQLVRQLSANSCEHGSQWDVDPEGVWVEQGCQAEFASLPDPVHPQRRILRCASDGSVVSCPVMLRGVPVRLLRQLSLFPCKKNVTWGRKHHEIWVSSGCKGEFELGAEDGSGFVDMPWRLICESKKRQRMSCGTSVQHEVSVFLQLSTTPCEKDRNWGWDADRIWVDGGCRAEFLVY</sequence>
<dbReference type="KEGG" id="xfs:D934_13545"/>
<dbReference type="Pfam" id="PF11218">
    <property type="entry name" value="DUF3011"/>
    <property type="match status" value="1"/>
</dbReference>
<gene>
    <name evidence="1" type="ORF">D934_13545</name>
</gene>
<evidence type="ECO:0000313" key="2">
    <source>
        <dbReference type="Proteomes" id="UP000027215"/>
    </source>
</evidence>
<evidence type="ECO:0008006" key="3">
    <source>
        <dbReference type="Google" id="ProtNLM"/>
    </source>
</evidence>
<proteinExistence type="predicted"/>
<name>A0A060H6D1_XYLFS</name>
<dbReference type="RefSeq" id="WP_038274361.1">
    <property type="nucleotide sequence ID" value="NZ_CP006696.1"/>
</dbReference>
<dbReference type="Proteomes" id="UP000027215">
    <property type="component" value="Chromosome"/>
</dbReference>
<accession>A0A060H6D1</accession>
<protein>
    <recommendedName>
        <fullName evidence="3">DUF3011 domain-containing protein</fullName>
    </recommendedName>
</protein>